<sequence length="698" mass="76970">MKISTNRLLLLIIVTLATNAAAQTETRSEARTATLSGTNPDDGQPENGQEEVQIWGRAIDLVGAADSASQGIVGYDDLATRPLLRVGELVEVIPGMIATQHSGGGKANQYFLRGINLDHGTDFSVSFEGMPVNLRTHAHGQGYLDMNFIIPELVRTVEYHKGTYWSDAGDFSAASSSKFETYDRLDRGFAKLTVGSEEYYRAVAARSWDASGGTWLLGSEIRRGDGPWDNGEDLELFNGFAKYTTETPLGGLEVIATYYTNDWNATDQIPRRAVESGDLSDFGFIDPTVGGETSRFNLIANLSAGQTDWHAYASTYSLNLFANPTYFLNDPVNGDQIEQEDQRWIAGASVDHLRELAGLPLPTELRVGAETRYDRISDVNLYATRARQRLATVRDDSVDEFSAAVYGELSVDFSSKWRATAGVRADWYSWDVTAARPENSGSGTASVVTPKFSLAYRPTGQWELYANYGEGFHSNDVRAAETRVDPVSGNPAEPFDVISEATGYEFGFRSQLSDRLNFSATWFHLALDSELIFVGDAGTTEPNDATERDGIEVTLFWRPTDWLVLDASAAKTDARFKDAPAGEDAIPDAQDMVGAFGATVTLDNGFVGSLRVRHFGDAPLIEDRSVTKDATTLINLGLSYPLGRFVLGLDVLNLFDAEANDIEYFYESRLFGETDPVEDWHFHPVEPREFRLSMKYLF</sequence>
<evidence type="ECO:0000256" key="9">
    <source>
        <dbReference type="RuleBase" id="RU003357"/>
    </source>
</evidence>
<keyword evidence="3 8" id="KW-1134">Transmembrane beta strand</keyword>
<dbReference type="Pfam" id="PF07715">
    <property type="entry name" value="Plug"/>
    <property type="match status" value="1"/>
</dbReference>
<feature type="region of interest" description="Disordered" evidence="10">
    <location>
        <begin position="23"/>
        <end position="49"/>
    </location>
</feature>
<feature type="chain" id="PRO_5043757248" evidence="11">
    <location>
        <begin position="23"/>
        <end position="698"/>
    </location>
</feature>
<evidence type="ECO:0000256" key="2">
    <source>
        <dbReference type="ARBA" id="ARBA00022448"/>
    </source>
</evidence>
<dbReference type="InterPro" id="IPR036942">
    <property type="entry name" value="Beta-barrel_TonB_sf"/>
</dbReference>
<keyword evidence="2 8" id="KW-0813">Transport</keyword>
<comment type="caution">
    <text evidence="14">The sequence shown here is derived from an EMBL/GenBank/DDBJ whole genome shotgun (WGS) entry which is preliminary data.</text>
</comment>
<keyword evidence="4 8" id="KW-0812">Transmembrane</keyword>
<feature type="domain" description="TonB-dependent receptor-like beta-barrel" evidence="12">
    <location>
        <begin position="257"/>
        <end position="654"/>
    </location>
</feature>
<comment type="similarity">
    <text evidence="8 9">Belongs to the TonB-dependent receptor family.</text>
</comment>
<dbReference type="PANTHER" id="PTHR30069">
    <property type="entry name" value="TONB-DEPENDENT OUTER MEMBRANE RECEPTOR"/>
    <property type="match status" value="1"/>
</dbReference>
<dbReference type="RefSeq" id="WP_354693538.1">
    <property type="nucleotide sequence ID" value="NZ_JAZHOG010000001.1"/>
</dbReference>
<keyword evidence="11" id="KW-0732">Signal</keyword>
<dbReference type="PROSITE" id="PS52016">
    <property type="entry name" value="TONB_DEPENDENT_REC_3"/>
    <property type="match status" value="1"/>
</dbReference>
<keyword evidence="6 8" id="KW-0472">Membrane</keyword>
<keyword evidence="14" id="KW-0675">Receptor</keyword>
<accession>A0AAW9R692</accession>
<evidence type="ECO:0000256" key="8">
    <source>
        <dbReference type="PROSITE-ProRule" id="PRU01360"/>
    </source>
</evidence>
<evidence type="ECO:0000313" key="15">
    <source>
        <dbReference type="Proteomes" id="UP001359886"/>
    </source>
</evidence>
<dbReference type="AlphaFoldDB" id="A0AAW9R692"/>
<dbReference type="Gene3D" id="2.170.130.10">
    <property type="entry name" value="TonB-dependent receptor, plug domain"/>
    <property type="match status" value="1"/>
</dbReference>
<evidence type="ECO:0000256" key="3">
    <source>
        <dbReference type="ARBA" id="ARBA00022452"/>
    </source>
</evidence>
<dbReference type="Gene3D" id="2.40.170.20">
    <property type="entry name" value="TonB-dependent receptor, beta-barrel domain"/>
    <property type="match status" value="1"/>
</dbReference>
<comment type="subcellular location">
    <subcellularLocation>
        <location evidence="1 8">Cell outer membrane</location>
        <topology evidence="1 8">Multi-pass membrane protein</topology>
    </subcellularLocation>
</comment>
<protein>
    <submittedName>
        <fullName evidence="14">TonB-dependent receptor</fullName>
    </submittedName>
</protein>
<keyword evidence="7 8" id="KW-0998">Cell outer membrane</keyword>
<evidence type="ECO:0000259" key="13">
    <source>
        <dbReference type="Pfam" id="PF07715"/>
    </source>
</evidence>
<feature type="signal peptide" evidence="11">
    <location>
        <begin position="1"/>
        <end position="22"/>
    </location>
</feature>
<feature type="compositionally biased region" description="Polar residues" evidence="10">
    <location>
        <begin position="23"/>
        <end position="41"/>
    </location>
</feature>
<dbReference type="InterPro" id="IPR012910">
    <property type="entry name" value="Plug_dom"/>
</dbReference>
<name>A0AAW9R692_9GAMM</name>
<reference evidence="14 15" key="1">
    <citation type="submission" date="2024-02" db="EMBL/GenBank/DDBJ databases">
        <title>A novel Wenzhouxiangellaceae bacterium, isolated from coastal sediments.</title>
        <authorList>
            <person name="Du Z.-J."/>
            <person name="Ye Y.-Q."/>
            <person name="Zhang X.-Y."/>
        </authorList>
    </citation>
    <scope>NUCLEOTIDE SEQUENCE [LARGE SCALE GENOMIC DNA]</scope>
    <source>
        <strain evidence="14 15">CH-27</strain>
    </source>
</reference>
<keyword evidence="5 9" id="KW-0798">TonB box</keyword>
<dbReference type="SUPFAM" id="SSF56935">
    <property type="entry name" value="Porins"/>
    <property type="match status" value="1"/>
</dbReference>
<dbReference type="GO" id="GO:0009279">
    <property type="term" value="C:cell outer membrane"/>
    <property type="evidence" value="ECO:0007669"/>
    <property type="project" value="UniProtKB-SubCell"/>
</dbReference>
<evidence type="ECO:0000313" key="14">
    <source>
        <dbReference type="EMBL" id="MEJ8566215.1"/>
    </source>
</evidence>
<dbReference type="InterPro" id="IPR037066">
    <property type="entry name" value="Plug_dom_sf"/>
</dbReference>
<feature type="domain" description="TonB-dependent receptor plug" evidence="13">
    <location>
        <begin position="71"/>
        <end position="171"/>
    </location>
</feature>
<dbReference type="GO" id="GO:0044718">
    <property type="term" value="P:siderophore transmembrane transport"/>
    <property type="evidence" value="ECO:0007669"/>
    <property type="project" value="TreeGrafter"/>
</dbReference>
<evidence type="ECO:0000256" key="1">
    <source>
        <dbReference type="ARBA" id="ARBA00004571"/>
    </source>
</evidence>
<dbReference type="EMBL" id="JAZHOG010000001">
    <property type="protein sequence ID" value="MEJ8566215.1"/>
    <property type="molecule type" value="Genomic_DNA"/>
</dbReference>
<evidence type="ECO:0000256" key="4">
    <source>
        <dbReference type="ARBA" id="ARBA00022692"/>
    </source>
</evidence>
<proteinExistence type="inferred from homology"/>
<evidence type="ECO:0000256" key="7">
    <source>
        <dbReference type="ARBA" id="ARBA00023237"/>
    </source>
</evidence>
<dbReference type="PANTHER" id="PTHR30069:SF36">
    <property type="entry name" value="BLL6948 PROTEIN"/>
    <property type="match status" value="1"/>
</dbReference>
<organism evidence="14 15">
    <name type="scientific">Elongatibacter sediminis</name>
    <dbReference type="NCBI Taxonomy" id="3119006"/>
    <lineage>
        <taxon>Bacteria</taxon>
        <taxon>Pseudomonadati</taxon>
        <taxon>Pseudomonadota</taxon>
        <taxon>Gammaproteobacteria</taxon>
        <taxon>Chromatiales</taxon>
        <taxon>Wenzhouxiangellaceae</taxon>
        <taxon>Elongatibacter</taxon>
    </lineage>
</organism>
<evidence type="ECO:0000256" key="6">
    <source>
        <dbReference type="ARBA" id="ARBA00023136"/>
    </source>
</evidence>
<evidence type="ECO:0000256" key="10">
    <source>
        <dbReference type="SAM" id="MobiDB-lite"/>
    </source>
</evidence>
<evidence type="ECO:0000256" key="5">
    <source>
        <dbReference type="ARBA" id="ARBA00023077"/>
    </source>
</evidence>
<dbReference type="InterPro" id="IPR000531">
    <property type="entry name" value="Beta-barrel_TonB"/>
</dbReference>
<dbReference type="GO" id="GO:0015344">
    <property type="term" value="F:siderophore uptake transmembrane transporter activity"/>
    <property type="evidence" value="ECO:0007669"/>
    <property type="project" value="TreeGrafter"/>
</dbReference>
<dbReference type="Pfam" id="PF00593">
    <property type="entry name" value="TonB_dep_Rec_b-barrel"/>
    <property type="match status" value="1"/>
</dbReference>
<evidence type="ECO:0000256" key="11">
    <source>
        <dbReference type="SAM" id="SignalP"/>
    </source>
</evidence>
<dbReference type="Proteomes" id="UP001359886">
    <property type="component" value="Unassembled WGS sequence"/>
</dbReference>
<dbReference type="InterPro" id="IPR039426">
    <property type="entry name" value="TonB-dep_rcpt-like"/>
</dbReference>
<evidence type="ECO:0000259" key="12">
    <source>
        <dbReference type="Pfam" id="PF00593"/>
    </source>
</evidence>
<gene>
    <name evidence="14" type="ORF">V3330_01150</name>
</gene>
<keyword evidence="15" id="KW-1185">Reference proteome</keyword>